<dbReference type="SUPFAM" id="SSF49785">
    <property type="entry name" value="Galactose-binding domain-like"/>
    <property type="match status" value="1"/>
</dbReference>
<dbReference type="Pfam" id="PF09284">
    <property type="entry name" value="RhgB_N"/>
    <property type="match status" value="1"/>
</dbReference>
<dbReference type="InterPro" id="IPR029411">
    <property type="entry name" value="RG-lyase_III"/>
</dbReference>
<dbReference type="Gene3D" id="2.60.120.260">
    <property type="entry name" value="Galactose-binding domain-like"/>
    <property type="match status" value="1"/>
</dbReference>
<keyword evidence="5" id="KW-1185">Reference proteome</keyword>
<dbReference type="SUPFAM" id="SSF74650">
    <property type="entry name" value="Galactose mutarotase-like"/>
    <property type="match status" value="1"/>
</dbReference>
<name>A0ABQ0NZN6_9PROT</name>
<dbReference type="InterPro" id="IPR014718">
    <property type="entry name" value="GH-type_carb-bd"/>
</dbReference>
<evidence type="ECO:0000259" key="1">
    <source>
        <dbReference type="Pfam" id="PF09284"/>
    </source>
</evidence>
<evidence type="ECO:0000259" key="3">
    <source>
        <dbReference type="Pfam" id="PF14686"/>
    </source>
</evidence>
<feature type="domain" description="Rhamnogalacturonan lyase" evidence="3">
    <location>
        <begin position="252"/>
        <end position="308"/>
    </location>
</feature>
<dbReference type="PANTHER" id="PTHR36574">
    <property type="entry name" value="RHAMNOGALACTURONATE LYASE-RELATED"/>
    <property type="match status" value="1"/>
</dbReference>
<sequence>MGDLISLRYHGIDYQEPLKGSQINSGFSSLYDDTNTVSVDASIKAQDFICITVRSGALIHTYIAHRGEAALYMTTWFSAEPKLGLVRYVMRVPYSRLPHGPPEADLNDTDHTVEAHDVFGLPNGETRSKHYSNHRLKDWSSFGASNAATGLWMVRDTNEGNSGGPFYRSLLDQGTTHDQELTYIINYGEGQTEAFRTHILNSYALVFSKRPPTQLHMPWLGLLNLHGYRSPNDRGTLEGTVPTQLDPHFHYTVALSGPTGQYWCDPSPRTKQFRCTMVSPGRYHVTLYKNELSIAEQDTLITPHHSTNLPPFVTHDPERERAIWRIGHWDGSPQEFRNGTTLSLMHPSDSRMKTWTIPTFIIGHNTVQDFPAYQWKDVNNALPIRFRLSAPPAEDLTLRVGVTTAFMKGRPIIQLNQWRSDIPAPSRQPSSRTLTVGTYRGNNTCFRFRIPAHAFKAGENTLTLSVAGGSTSRGFLSPSVSYDAIDLLQPNSP</sequence>
<dbReference type="Gene3D" id="2.60.40.1120">
    <property type="entry name" value="Carboxypeptidase-like, regulatory domain"/>
    <property type="match status" value="1"/>
</dbReference>
<dbReference type="InterPro" id="IPR029413">
    <property type="entry name" value="RG-lyase_II"/>
</dbReference>
<dbReference type="Gene3D" id="2.70.98.10">
    <property type="match status" value="1"/>
</dbReference>
<dbReference type="EMBL" id="BAQD01000026">
    <property type="protein sequence ID" value="GBQ07387.1"/>
    <property type="molecule type" value="Genomic_DNA"/>
</dbReference>
<reference evidence="4" key="1">
    <citation type="submission" date="2013-04" db="EMBL/GenBank/DDBJ databases">
        <title>The genome sequencing project of 58 acetic acid bacteria.</title>
        <authorList>
            <person name="Okamoto-Kainuma A."/>
            <person name="Ishikawa M."/>
            <person name="Umino S."/>
            <person name="Koizumi Y."/>
            <person name="Shiwa Y."/>
            <person name="Yoshikawa H."/>
            <person name="Matsutani M."/>
            <person name="Matsushita K."/>
        </authorList>
    </citation>
    <scope>NUCLEOTIDE SEQUENCE</scope>
    <source>
        <strain evidence="4">DSM 15669</strain>
    </source>
</reference>
<dbReference type="CDD" id="cd10317">
    <property type="entry name" value="RGL4_C"/>
    <property type="match status" value="1"/>
</dbReference>
<comment type="caution">
    <text evidence="4">The sequence shown here is derived from an EMBL/GenBank/DDBJ whole genome shotgun (WGS) entry which is preliminary data.</text>
</comment>
<feature type="domain" description="Rhamnogalacturonase B N-terminal" evidence="1">
    <location>
        <begin position="2"/>
        <end position="227"/>
    </location>
</feature>
<dbReference type="Pfam" id="PF14683">
    <property type="entry name" value="CBM-like"/>
    <property type="match status" value="1"/>
</dbReference>
<dbReference type="InterPro" id="IPR011013">
    <property type="entry name" value="Gal_mutarotase_sf_dom"/>
</dbReference>
<gene>
    <name evidence="4" type="ORF">AA15669_1357</name>
</gene>
<dbReference type="InterPro" id="IPR016590">
    <property type="entry name" value="Rhamnogalacturonase_B"/>
</dbReference>
<proteinExistence type="predicted"/>
<dbReference type="Pfam" id="PF14686">
    <property type="entry name" value="fn3_3"/>
    <property type="match status" value="1"/>
</dbReference>
<protein>
    <submittedName>
        <fullName evidence="4">Rhamnogalacturonase B</fullName>
    </submittedName>
</protein>
<dbReference type="InterPro" id="IPR015364">
    <property type="entry name" value="RhgB_N"/>
</dbReference>
<evidence type="ECO:0000259" key="2">
    <source>
        <dbReference type="Pfam" id="PF14683"/>
    </source>
</evidence>
<accession>A0ABQ0NZN6</accession>
<organism evidence="4 5">
    <name type="scientific">Saccharibacter floricola DSM 15669</name>
    <dbReference type="NCBI Taxonomy" id="1123227"/>
    <lineage>
        <taxon>Bacteria</taxon>
        <taxon>Pseudomonadati</taxon>
        <taxon>Pseudomonadota</taxon>
        <taxon>Alphaproteobacteria</taxon>
        <taxon>Acetobacterales</taxon>
        <taxon>Acetobacteraceae</taxon>
        <taxon>Saccharibacter</taxon>
    </lineage>
</organism>
<dbReference type="PANTHER" id="PTHR36574:SF1">
    <property type="entry name" value="RHAMNOGALACTURONATE LYASE-RELATED"/>
    <property type="match status" value="1"/>
</dbReference>
<feature type="domain" description="Rhamnogalacturonan lyase" evidence="2">
    <location>
        <begin position="323"/>
        <end position="487"/>
    </location>
</feature>
<evidence type="ECO:0000313" key="4">
    <source>
        <dbReference type="EMBL" id="GBQ07387.1"/>
    </source>
</evidence>
<dbReference type="InterPro" id="IPR008979">
    <property type="entry name" value="Galactose-bd-like_sf"/>
</dbReference>
<dbReference type="Proteomes" id="UP001062901">
    <property type="component" value="Unassembled WGS sequence"/>
</dbReference>
<evidence type="ECO:0000313" key="5">
    <source>
        <dbReference type="Proteomes" id="UP001062901"/>
    </source>
</evidence>